<accession>A0A7Y0ETX8</accession>
<dbReference type="RefSeq" id="WP_169080052.1">
    <property type="nucleotide sequence ID" value="NZ_JAAIIF010000008.1"/>
</dbReference>
<sequence length="558" mass="60247">MLEKLKKGIVAAVAIATAATVGSFGLASTANALDRNATGSITISNLAEDGETVDVTAKAYKIIDVNYDYNADQPESPEFTWNSAIAAWVKANYPEYIGNGNIVTDKYEGLPNVEGETTSGIENNVTTGDIAKFFDKLGSSNLLTKVAGSAKNNGNSVTINKLELGGYYVEVTNNNGSDSTANGMYVYRAVGANVLPKYVDKQWVVEDANIVAKRSKPSMDKSINEQRKSDNINTGLDKRDEGSDTAAVGEAVNFNLRTDIPAYPSNAINKKYWISDAMDKGLTFNDDITVYGVKSTGAETKLTEGDAYTKTLNTKDMDGHDVTFLLDFNYEKIRSYAKIHVKYTATVNENAVVGEPIYNHAKLQYSNNPYRGEGHRTEEDKTKVYVFGIKVNKVAAGTQKPLPGAEFKLERKNVNEAFLFVKLQSGVYRKATSDEIKAGKADGTLQVDDNGKLTVYGLKGADDNGNPLTYLLTETKAPAGYNKLSEPIEVVLDPVQDEKKDYTGAVEGSTEVGYVSKTVENKIGKLPKTGGIGTIVFSVLGALMIAGGVMLLASRKKA</sequence>
<keyword evidence="2" id="KW-0964">Secreted</keyword>
<keyword evidence="6" id="KW-1133">Transmembrane helix</keyword>
<dbReference type="InterPro" id="IPR032334">
    <property type="entry name" value="GramPos_pilinBB"/>
</dbReference>
<evidence type="ECO:0000256" key="2">
    <source>
        <dbReference type="ARBA" id="ARBA00022525"/>
    </source>
</evidence>
<dbReference type="EMBL" id="JAAIIF010000008">
    <property type="protein sequence ID" value="NMM96366.1"/>
    <property type="molecule type" value="Genomic_DNA"/>
</dbReference>
<keyword evidence="6" id="KW-0812">Transmembrane</keyword>
<keyword evidence="6" id="KW-0472">Membrane</keyword>
<dbReference type="Gene3D" id="2.60.40.10">
    <property type="entry name" value="Immunoglobulins"/>
    <property type="match status" value="1"/>
</dbReference>
<dbReference type="NCBIfam" id="TIGR04226">
    <property type="entry name" value="RrgB_K2N_iso_D2"/>
    <property type="match status" value="1"/>
</dbReference>
<name>A0A7Y0ETX8_9BIFI</name>
<proteinExistence type="predicted"/>
<feature type="region of interest" description="Disordered" evidence="5">
    <location>
        <begin position="215"/>
        <end position="244"/>
    </location>
</feature>
<evidence type="ECO:0000256" key="6">
    <source>
        <dbReference type="SAM" id="Phobius"/>
    </source>
</evidence>
<dbReference type="InterPro" id="IPR019931">
    <property type="entry name" value="LPXTG_anchor"/>
</dbReference>
<keyword evidence="3 7" id="KW-0732">Signal</keyword>
<dbReference type="AlphaFoldDB" id="A0A7Y0ETX8"/>
<feature type="transmembrane region" description="Helical" evidence="6">
    <location>
        <begin position="531"/>
        <end position="553"/>
    </location>
</feature>
<feature type="compositionally biased region" description="Basic and acidic residues" evidence="5">
    <location>
        <begin position="217"/>
        <end position="242"/>
    </location>
</feature>
<evidence type="ECO:0000256" key="4">
    <source>
        <dbReference type="ARBA" id="ARBA00023088"/>
    </source>
</evidence>
<dbReference type="NCBIfam" id="NF033902">
    <property type="entry name" value="iso_D2_wall_anc"/>
    <property type="match status" value="1"/>
</dbReference>
<evidence type="ECO:0000256" key="7">
    <source>
        <dbReference type="SAM" id="SignalP"/>
    </source>
</evidence>
<dbReference type="NCBIfam" id="TIGR01167">
    <property type="entry name" value="LPXTG_anchor"/>
    <property type="match status" value="1"/>
</dbReference>
<dbReference type="InterPro" id="IPR041033">
    <property type="entry name" value="SpaA_PFL_dom_1"/>
</dbReference>
<keyword evidence="1" id="KW-0134">Cell wall</keyword>
<evidence type="ECO:0000256" key="1">
    <source>
        <dbReference type="ARBA" id="ARBA00022512"/>
    </source>
</evidence>
<reference evidence="9 10" key="1">
    <citation type="submission" date="2020-02" db="EMBL/GenBank/DDBJ databases">
        <title>Characterization of phylogenetic diversity of novel bifidobacterial species isolated in Czech ZOOs.</title>
        <authorList>
            <person name="Lugli G.A."/>
            <person name="Vera N.B."/>
            <person name="Ventura M."/>
        </authorList>
    </citation>
    <scope>NUCLEOTIDE SEQUENCE [LARGE SCALE GENOMIC DNA]</scope>
    <source>
        <strain evidence="9 10">DSM 109960</strain>
    </source>
</reference>
<dbReference type="Pfam" id="PF16569">
    <property type="entry name" value="GramPos_pilinBB"/>
    <property type="match status" value="1"/>
</dbReference>
<evidence type="ECO:0000313" key="9">
    <source>
        <dbReference type="EMBL" id="NMM96366.1"/>
    </source>
</evidence>
<evidence type="ECO:0000259" key="8">
    <source>
        <dbReference type="PROSITE" id="PS50847"/>
    </source>
</evidence>
<keyword evidence="10" id="KW-1185">Reference proteome</keyword>
<dbReference type="PROSITE" id="PS50847">
    <property type="entry name" value="GRAM_POS_ANCHORING"/>
    <property type="match status" value="1"/>
</dbReference>
<dbReference type="GO" id="GO:0005975">
    <property type="term" value="P:carbohydrate metabolic process"/>
    <property type="evidence" value="ECO:0007669"/>
    <property type="project" value="UniProtKB-ARBA"/>
</dbReference>
<keyword evidence="4" id="KW-0572">Peptidoglycan-anchor</keyword>
<organism evidence="9 10">
    <name type="scientific">Bifidobacterium erythrocebi</name>
    <dbReference type="NCBI Taxonomy" id="2675325"/>
    <lineage>
        <taxon>Bacteria</taxon>
        <taxon>Bacillati</taxon>
        <taxon>Actinomycetota</taxon>
        <taxon>Actinomycetes</taxon>
        <taxon>Bifidobacteriales</taxon>
        <taxon>Bifidobacteriaceae</taxon>
        <taxon>Bifidobacterium</taxon>
    </lineage>
</organism>
<comment type="caution">
    <text evidence="9">The sequence shown here is derived from an EMBL/GenBank/DDBJ whole genome shotgun (WGS) entry which is preliminary data.</text>
</comment>
<evidence type="ECO:0000256" key="3">
    <source>
        <dbReference type="ARBA" id="ARBA00022729"/>
    </source>
</evidence>
<dbReference type="Pfam" id="PF17802">
    <property type="entry name" value="SpaA"/>
    <property type="match status" value="1"/>
</dbReference>
<protein>
    <submittedName>
        <fullName evidence="9">Cell surface protein</fullName>
    </submittedName>
</protein>
<dbReference type="Pfam" id="PF00746">
    <property type="entry name" value="Gram_pos_anchor"/>
    <property type="match status" value="1"/>
</dbReference>
<evidence type="ECO:0000313" key="10">
    <source>
        <dbReference type="Proteomes" id="UP000529710"/>
    </source>
</evidence>
<dbReference type="Proteomes" id="UP000529710">
    <property type="component" value="Unassembled WGS sequence"/>
</dbReference>
<feature type="chain" id="PRO_5031499586" evidence="7">
    <location>
        <begin position="33"/>
        <end position="558"/>
    </location>
</feature>
<dbReference type="InterPro" id="IPR013783">
    <property type="entry name" value="Ig-like_fold"/>
</dbReference>
<dbReference type="Gene3D" id="2.60.40.740">
    <property type="match status" value="1"/>
</dbReference>
<dbReference type="InterPro" id="IPR048052">
    <property type="entry name" value="FM1-like"/>
</dbReference>
<evidence type="ECO:0000256" key="5">
    <source>
        <dbReference type="SAM" id="MobiDB-lite"/>
    </source>
</evidence>
<dbReference type="InterPro" id="IPR026466">
    <property type="entry name" value="Fim_isopep_form_D2_dom"/>
</dbReference>
<gene>
    <name evidence="9" type="ORF">G1C98_1102</name>
</gene>
<feature type="signal peptide" evidence="7">
    <location>
        <begin position="1"/>
        <end position="32"/>
    </location>
</feature>
<feature type="domain" description="Gram-positive cocci surface proteins LPxTG" evidence="8">
    <location>
        <begin position="526"/>
        <end position="558"/>
    </location>
</feature>